<dbReference type="Pfam" id="PF24675">
    <property type="entry name" value="NpmA"/>
    <property type="match status" value="1"/>
</dbReference>
<keyword evidence="1" id="KW-0489">Methyltransferase</keyword>
<reference evidence="1" key="1">
    <citation type="submission" date="2020-04" db="EMBL/GenBank/DDBJ databases">
        <authorList>
            <person name="Zhang T."/>
        </authorList>
    </citation>
    <scope>NUCLEOTIDE SEQUENCE</scope>
    <source>
        <strain evidence="1">HKST-UBA13</strain>
    </source>
</reference>
<dbReference type="Proteomes" id="UP000775877">
    <property type="component" value="Unassembled WGS sequence"/>
</dbReference>
<dbReference type="CDD" id="cd02440">
    <property type="entry name" value="AdoMet_MTases"/>
    <property type="match status" value="1"/>
</dbReference>
<dbReference type="InterPro" id="IPR056262">
    <property type="entry name" value="NpmA"/>
</dbReference>
<dbReference type="AlphaFoldDB" id="A0A955I9G6"/>
<dbReference type="GO" id="GO:0008168">
    <property type="term" value="F:methyltransferase activity"/>
    <property type="evidence" value="ECO:0007669"/>
    <property type="project" value="UniProtKB-KW"/>
</dbReference>
<dbReference type="EMBL" id="JAGQLJ010000011">
    <property type="protein sequence ID" value="MCA9380756.1"/>
    <property type="molecule type" value="Genomic_DNA"/>
</dbReference>
<dbReference type="InterPro" id="IPR029063">
    <property type="entry name" value="SAM-dependent_MTases_sf"/>
</dbReference>
<reference evidence="1" key="2">
    <citation type="journal article" date="2021" name="Microbiome">
        <title>Successional dynamics and alternative stable states in a saline activated sludge microbial community over 9 years.</title>
        <authorList>
            <person name="Wang Y."/>
            <person name="Ye J."/>
            <person name="Ju F."/>
            <person name="Liu L."/>
            <person name="Boyd J.A."/>
            <person name="Deng Y."/>
            <person name="Parks D.H."/>
            <person name="Jiang X."/>
            <person name="Yin X."/>
            <person name="Woodcroft B.J."/>
            <person name="Tyson G.W."/>
            <person name="Hugenholtz P."/>
            <person name="Polz M.F."/>
            <person name="Zhang T."/>
        </authorList>
    </citation>
    <scope>NUCLEOTIDE SEQUENCE</scope>
    <source>
        <strain evidence="1">HKST-UBA13</strain>
    </source>
</reference>
<protein>
    <submittedName>
        <fullName evidence="1">Class I SAM-dependent methyltransferase</fullName>
    </submittedName>
</protein>
<dbReference type="Gene3D" id="3.40.50.150">
    <property type="entry name" value="Vaccinia Virus protein VP39"/>
    <property type="match status" value="1"/>
</dbReference>
<gene>
    <name evidence="1" type="ORF">KC678_00635</name>
</gene>
<comment type="caution">
    <text evidence="1">The sequence shown here is derived from an EMBL/GenBank/DDBJ whole genome shotgun (WGS) entry which is preliminary data.</text>
</comment>
<accession>A0A955I9G6</accession>
<evidence type="ECO:0000313" key="1">
    <source>
        <dbReference type="EMBL" id="MCA9380756.1"/>
    </source>
</evidence>
<name>A0A955I9G6_9BACT</name>
<sequence>MISVIHGKKTSSIDKLKINEHYKKVIVDLGCGDGKQTYRFAFDHPENFYIGIDANFKGLEEVSRKARKKPVKGGLPNIIFIHGVAESLPQELDSLADEIQINFPWGSLLEGFINLDDDIWKNIRMVAKNGAALKVITTYDDKFEQDFREERSLPELSIKYFEGDFREKLLSYGVKINEVRIITEEEKSEISSPWGKKILSSRDRDVFVLNATIVK</sequence>
<dbReference type="GO" id="GO:0032259">
    <property type="term" value="P:methylation"/>
    <property type="evidence" value="ECO:0007669"/>
    <property type="project" value="UniProtKB-KW"/>
</dbReference>
<organism evidence="1 2">
    <name type="scientific">Candidatus Dojkabacteria bacterium</name>
    <dbReference type="NCBI Taxonomy" id="2099670"/>
    <lineage>
        <taxon>Bacteria</taxon>
        <taxon>Candidatus Dojkabacteria</taxon>
    </lineage>
</organism>
<evidence type="ECO:0000313" key="2">
    <source>
        <dbReference type="Proteomes" id="UP000775877"/>
    </source>
</evidence>
<keyword evidence="1" id="KW-0808">Transferase</keyword>
<proteinExistence type="predicted"/>
<dbReference type="SUPFAM" id="SSF53335">
    <property type="entry name" value="S-adenosyl-L-methionine-dependent methyltransferases"/>
    <property type="match status" value="1"/>
</dbReference>